<evidence type="ECO:0000313" key="2">
    <source>
        <dbReference type="Proteomes" id="UP000176405"/>
    </source>
</evidence>
<evidence type="ECO:0000313" key="1">
    <source>
        <dbReference type="EMBL" id="OGE36970.1"/>
    </source>
</evidence>
<sequence length="245" mass="27462">MKDKRGLVEVRVLVGERLVPTRGYTHWGKTYIEAKMGQRFAVEVRNLTAGPIEVVMAVDGLDIQDGKIASLGKAGFVIGWYKDHLFEGFRMPQQDVAEFRFGALDASYATLMDTPNNIGVIGIAVFQEKERFHFRESEPDVLDELLDSFVPISTPTPTVEPTRTLTPDMLIGARPDGLGTMAGERRRERVAPTSFERLTLLPAAEITLRYRDRAILESLGIRVVDLPGSLARREEAQLFPNSRFK</sequence>
<dbReference type="Proteomes" id="UP000176405">
    <property type="component" value="Unassembled WGS sequence"/>
</dbReference>
<reference evidence="1 2" key="1">
    <citation type="journal article" date="2016" name="Nat. Commun.">
        <title>Thousands of microbial genomes shed light on interconnected biogeochemical processes in an aquifer system.</title>
        <authorList>
            <person name="Anantharaman K."/>
            <person name="Brown C.T."/>
            <person name="Hug L.A."/>
            <person name="Sharon I."/>
            <person name="Castelle C.J."/>
            <person name="Probst A.J."/>
            <person name="Thomas B.C."/>
            <person name="Singh A."/>
            <person name="Wilkins M.J."/>
            <person name="Karaoz U."/>
            <person name="Brodie E.L."/>
            <person name="Williams K.H."/>
            <person name="Hubbard S.S."/>
            <person name="Banfield J.F."/>
        </authorList>
    </citation>
    <scope>NUCLEOTIDE SEQUENCE [LARGE SCALE GENOMIC DNA]</scope>
</reference>
<name>A0A1F5K868_9BACT</name>
<protein>
    <submittedName>
        <fullName evidence="1">Uncharacterized protein</fullName>
    </submittedName>
</protein>
<proteinExistence type="predicted"/>
<gene>
    <name evidence="1" type="ORF">A3E45_01875</name>
</gene>
<dbReference type="AlphaFoldDB" id="A0A1F5K868"/>
<dbReference type="EMBL" id="MFDH01000004">
    <property type="protein sequence ID" value="OGE36970.1"/>
    <property type="molecule type" value="Genomic_DNA"/>
</dbReference>
<organism evidence="1 2">
    <name type="scientific">Candidatus Daviesbacteria bacterium RIFCSPHIGHO2_12_FULL_43_11</name>
    <dbReference type="NCBI Taxonomy" id="1797780"/>
    <lineage>
        <taxon>Bacteria</taxon>
        <taxon>Candidatus Daviesiibacteriota</taxon>
    </lineage>
</organism>
<comment type="caution">
    <text evidence="1">The sequence shown here is derived from an EMBL/GenBank/DDBJ whole genome shotgun (WGS) entry which is preliminary data.</text>
</comment>
<accession>A0A1F5K868</accession>
<dbReference type="STRING" id="1797780.A3E45_01875"/>